<dbReference type="CDD" id="cd12082">
    <property type="entry name" value="MATE_like"/>
    <property type="match status" value="1"/>
</dbReference>
<protein>
    <submittedName>
        <fullName evidence="8">Uncharacterized protein</fullName>
    </submittedName>
</protein>
<keyword evidence="2" id="KW-0813">Transport</keyword>
<keyword evidence="5 7" id="KW-1133">Transmembrane helix</keyword>
<evidence type="ECO:0000256" key="6">
    <source>
        <dbReference type="ARBA" id="ARBA00023136"/>
    </source>
</evidence>
<evidence type="ECO:0000313" key="9">
    <source>
        <dbReference type="Proteomes" id="UP000305524"/>
    </source>
</evidence>
<comment type="subcellular location">
    <subcellularLocation>
        <location evidence="1">Cell membrane</location>
        <topology evidence="1">Multi-pass membrane protein</topology>
    </subcellularLocation>
</comment>
<feature type="transmembrane region" description="Helical" evidence="7">
    <location>
        <begin position="114"/>
        <end position="132"/>
    </location>
</feature>
<feature type="transmembrane region" description="Helical" evidence="7">
    <location>
        <begin position="307"/>
        <end position="327"/>
    </location>
</feature>
<dbReference type="InterPro" id="IPR002528">
    <property type="entry name" value="MATE_fam"/>
</dbReference>
<keyword evidence="3" id="KW-1003">Cell membrane</keyword>
<dbReference type="AlphaFoldDB" id="A0A4V5TQP4"/>
<feature type="transmembrane region" description="Helical" evidence="7">
    <location>
        <begin position="71"/>
        <end position="94"/>
    </location>
</feature>
<dbReference type="PANTHER" id="PTHR43549:SF2">
    <property type="entry name" value="MULTIDRUG RESISTANCE PROTEIN NORM-RELATED"/>
    <property type="match status" value="1"/>
</dbReference>
<feature type="transmembrane region" description="Helical" evidence="7">
    <location>
        <begin position="364"/>
        <end position="388"/>
    </location>
</feature>
<organism evidence="8 9">
    <name type="scientific">Bacillus mycoides</name>
    <dbReference type="NCBI Taxonomy" id="1405"/>
    <lineage>
        <taxon>Bacteria</taxon>
        <taxon>Bacillati</taxon>
        <taxon>Bacillota</taxon>
        <taxon>Bacilli</taxon>
        <taxon>Bacillales</taxon>
        <taxon>Bacillaceae</taxon>
        <taxon>Bacillus</taxon>
        <taxon>Bacillus cereus group</taxon>
    </lineage>
</organism>
<evidence type="ECO:0000256" key="3">
    <source>
        <dbReference type="ARBA" id="ARBA00022475"/>
    </source>
</evidence>
<proteinExistence type="predicted"/>
<feature type="transmembrane region" description="Helical" evidence="7">
    <location>
        <begin position="35"/>
        <end position="59"/>
    </location>
</feature>
<keyword evidence="6 7" id="KW-0472">Membrane</keyword>
<dbReference type="EMBL" id="SZOD01000694">
    <property type="protein sequence ID" value="TKI81583.1"/>
    <property type="molecule type" value="Genomic_DNA"/>
</dbReference>
<keyword evidence="4 7" id="KW-0812">Transmembrane</keyword>
<feature type="transmembrane region" description="Helical" evidence="7">
    <location>
        <begin position="175"/>
        <end position="195"/>
    </location>
</feature>
<dbReference type="GO" id="GO:0015297">
    <property type="term" value="F:antiporter activity"/>
    <property type="evidence" value="ECO:0007669"/>
    <property type="project" value="InterPro"/>
</dbReference>
<feature type="transmembrane region" description="Helical" evidence="7">
    <location>
        <begin position="253"/>
        <end position="270"/>
    </location>
</feature>
<evidence type="ECO:0000256" key="1">
    <source>
        <dbReference type="ARBA" id="ARBA00004651"/>
    </source>
</evidence>
<feature type="transmembrane region" description="Helical" evidence="7">
    <location>
        <begin position="282"/>
        <end position="301"/>
    </location>
</feature>
<dbReference type="RefSeq" id="WP_137058794.1">
    <property type="nucleotide sequence ID" value="NZ_SZOD01000694.1"/>
</dbReference>
<evidence type="ECO:0000313" key="8">
    <source>
        <dbReference type="EMBL" id="TKI81583.1"/>
    </source>
</evidence>
<dbReference type="GO" id="GO:0005886">
    <property type="term" value="C:plasma membrane"/>
    <property type="evidence" value="ECO:0007669"/>
    <property type="project" value="UniProtKB-SubCell"/>
</dbReference>
<feature type="transmembrane region" description="Helical" evidence="7">
    <location>
        <begin position="144"/>
        <end position="163"/>
    </location>
</feature>
<reference evidence="8 9" key="1">
    <citation type="journal article" date="2019" name="Environ. Microbiol.">
        <title>An active ?-lactamase is a part of an orchestrated cell wall stress resistance network of Bacillus subtilis and related rhizosphere species.</title>
        <authorList>
            <person name="Bucher T."/>
            <person name="Keren-Paz A."/>
            <person name="Hausser J."/>
            <person name="Olender T."/>
            <person name="Cytryn E."/>
            <person name="Kolodkin-Gal I."/>
        </authorList>
    </citation>
    <scope>NUCLEOTIDE SEQUENCE [LARGE SCALE GENOMIC DNA]</scope>
    <source>
        <strain evidence="8 9">I186</strain>
    </source>
</reference>
<dbReference type="GO" id="GO:0042910">
    <property type="term" value="F:xenobiotic transmembrane transporter activity"/>
    <property type="evidence" value="ECO:0007669"/>
    <property type="project" value="InterPro"/>
</dbReference>
<feature type="transmembrane region" description="Helical" evidence="7">
    <location>
        <begin position="222"/>
        <end position="241"/>
    </location>
</feature>
<gene>
    <name evidence="8" type="ORF">FC701_24505</name>
</gene>
<feature type="transmembrane region" description="Helical" evidence="7">
    <location>
        <begin position="339"/>
        <end position="358"/>
    </location>
</feature>
<dbReference type="InterPro" id="IPR052031">
    <property type="entry name" value="Membrane_Transporter-Flippase"/>
</dbReference>
<dbReference type="PANTHER" id="PTHR43549">
    <property type="entry name" value="MULTIDRUG RESISTANCE PROTEIN YPNP-RELATED"/>
    <property type="match status" value="1"/>
</dbReference>
<sequence>MKKVLAFTIPTWSAMVVNSLIGITDFWFLSQISKNYMSIVGIAYIPFSIISSLIVGIGIEANRTKAKGNPINFWYILIFVLILSSSLSILAQGFSHYFLFFTWDNPMYKEIKTYFSIICYAIIPTSILYVCTGILRGKGLPKKTLIFSFLAVILNFFLDFLFIKTNLLGNPLTGCAIATVIADSLVAVIYILYFMKKRFVDTSKMDIRKFVTNALINSTEKLFSVSTLQVISNLFIAKISVMQASIYFGLDRFFSPLLLFSYSFFEWVLYSKSKGIKTSNSIYLIYFVLLVVYNSIVIQFMNLDSIGLIYSCIYVVYLFIFFIERTLVANFFAKEQGKIVNYVILSKNILFLITLFIVSNLDKLSLLSFGVVNLLFLFGEAICLMVILQKQNKHLKMV</sequence>
<evidence type="ECO:0000256" key="4">
    <source>
        <dbReference type="ARBA" id="ARBA00022692"/>
    </source>
</evidence>
<dbReference type="Proteomes" id="UP000305524">
    <property type="component" value="Unassembled WGS sequence"/>
</dbReference>
<evidence type="ECO:0000256" key="5">
    <source>
        <dbReference type="ARBA" id="ARBA00022989"/>
    </source>
</evidence>
<accession>A0A4V5TQP4</accession>
<evidence type="ECO:0000256" key="2">
    <source>
        <dbReference type="ARBA" id="ARBA00022448"/>
    </source>
</evidence>
<evidence type="ECO:0000256" key="7">
    <source>
        <dbReference type="SAM" id="Phobius"/>
    </source>
</evidence>
<dbReference type="Pfam" id="PF01554">
    <property type="entry name" value="MatE"/>
    <property type="match status" value="1"/>
</dbReference>
<name>A0A4V5TQP4_BACMY</name>
<comment type="caution">
    <text evidence="8">The sequence shown here is derived from an EMBL/GenBank/DDBJ whole genome shotgun (WGS) entry which is preliminary data.</text>
</comment>